<evidence type="ECO:0000256" key="2">
    <source>
        <dbReference type="SAM" id="SignalP"/>
    </source>
</evidence>
<dbReference type="EMBL" id="FOBS01000040">
    <property type="protein sequence ID" value="SEM73708.1"/>
    <property type="molecule type" value="Genomic_DNA"/>
</dbReference>
<evidence type="ECO:0000256" key="1">
    <source>
        <dbReference type="SAM" id="Phobius"/>
    </source>
</evidence>
<keyword evidence="1" id="KW-0812">Transmembrane</keyword>
<name>A0A1H8AV86_9BACT</name>
<keyword evidence="2" id="KW-0732">Signal</keyword>
<dbReference type="AlphaFoldDB" id="A0A1H8AV86"/>
<keyword evidence="4" id="KW-1185">Reference proteome</keyword>
<evidence type="ECO:0000313" key="4">
    <source>
        <dbReference type="Proteomes" id="UP000198744"/>
    </source>
</evidence>
<feature type="transmembrane region" description="Helical" evidence="1">
    <location>
        <begin position="181"/>
        <end position="200"/>
    </location>
</feature>
<gene>
    <name evidence="3" type="ORF">SAMN04489760_14016</name>
</gene>
<dbReference type="Gene3D" id="2.60.120.260">
    <property type="entry name" value="Galactose-binding domain-like"/>
    <property type="match status" value="1"/>
</dbReference>
<protein>
    <submittedName>
        <fullName evidence="3">VPLPA-CTERM protein sorting domain-containing protein</fullName>
    </submittedName>
</protein>
<reference evidence="3 4" key="1">
    <citation type="submission" date="2016-10" db="EMBL/GenBank/DDBJ databases">
        <authorList>
            <person name="de Groot N.N."/>
        </authorList>
    </citation>
    <scope>NUCLEOTIDE SEQUENCE [LARGE SCALE GENOMIC DNA]</scope>
    <source>
        <strain evidence="3 4">DSM 8423</strain>
    </source>
</reference>
<keyword evidence="1" id="KW-1133">Transmembrane helix</keyword>
<organism evidence="3 4">
    <name type="scientific">Syntrophus gentianae</name>
    <dbReference type="NCBI Taxonomy" id="43775"/>
    <lineage>
        <taxon>Bacteria</taxon>
        <taxon>Pseudomonadati</taxon>
        <taxon>Thermodesulfobacteriota</taxon>
        <taxon>Syntrophia</taxon>
        <taxon>Syntrophales</taxon>
        <taxon>Syntrophaceae</taxon>
        <taxon>Syntrophus</taxon>
    </lineage>
</organism>
<dbReference type="Proteomes" id="UP000198744">
    <property type="component" value="Unassembled WGS sequence"/>
</dbReference>
<dbReference type="STRING" id="43775.SAMN04489760_14016"/>
<sequence>MKRLLSLGLFLVTMLVFSAGAHAYTLTWVPESKDYAVGETVSGWTVLEYKDAVAYNSNGVWTTSGSPGGDTRPNGATIMWFYYGGNYAETTLSTKSTAVAFMVESDSNDMYVNFYVDGNCVLANYDMMTLPGQISYPDWQVGTLVVSGLDYGTHTIKIQSVDTNSYRDDFHLYGGAAVAPVPLPAAVWLLGPGLLGILGIRRKMNK</sequence>
<feature type="signal peptide" evidence="2">
    <location>
        <begin position="1"/>
        <end position="23"/>
    </location>
</feature>
<accession>A0A1H8AV86</accession>
<evidence type="ECO:0000313" key="3">
    <source>
        <dbReference type="EMBL" id="SEM73708.1"/>
    </source>
</evidence>
<dbReference type="RefSeq" id="WP_093884760.1">
    <property type="nucleotide sequence ID" value="NZ_FOBS01000040.1"/>
</dbReference>
<keyword evidence="1" id="KW-0472">Membrane</keyword>
<feature type="chain" id="PRO_5011593821" evidence="2">
    <location>
        <begin position="24"/>
        <end position="206"/>
    </location>
</feature>
<proteinExistence type="predicted"/>